<feature type="transmembrane region" description="Helical" evidence="7">
    <location>
        <begin position="466"/>
        <end position="484"/>
    </location>
</feature>
<comment type="similarity">
    <text evidence="2">Belongs to the purine-cytosine permease (2.A.39) family.</text>
</comment>
<dbReference type="GO" id="GO:0005886">
    <property type="term" value="C:plasma membrane"/>
    <property type="evidence" value="ECO:0007669"/>
    <property type="project" value="TreeGrafter"/>
</dbReference>
<dbReference type="InterPro" id="IPR001248">
    <property type="entry name" value="Pur-cyt_permease"/>
</dbReference>
<feature type="transmembrane region" description="Helical" evidence="7">
    <location>
        <begin position="89"/>
        <end position="110"/>
    </location>
</feature>
<dbReference type="PANTHER" id="PTHR30618:SF0">
    <property type="entry name" value="PURINE-URACIL PERMEASE NCS1"/>
    <property type="match status" value="1"/>
</dbReference>
<feature type="transmembrane region" description="Helical" evidence="7">
    <location>
        <begin position="415"/>
        <end position="436"/>
    </location>
</feature>
<comment type="subcellular location">
    <subcellularLocation>
        <location evidence="1">Membrane</location>
        <topology evidence="1">Multi-pass membrane protein</topology>
    </subcellularLocation>
</comment>
<protein>
    <recommendedName>
        <fullName evidence="10">Allantoin permease</fullName>
    </recommendedName>
</protein>
<feature type="transmembrane region" description="Helical" evidence="7">
    <location>
        <begin position="216"/>
        <end position="236"/>
    </location>
</feature>
<dbReference type="InterPro" id="IPR045225">
    <property type="entry name" value="Uracil/uridine/allantoin_perm"/>
</dbReference>
<dbReference type="EMBL" id="PDLN01000003">
    <property type="protein sequence ID" value="RDW91040.1"/>
    <property type="molecule type" value="Genomic_DNA"/>
</dbReference>
<feature type="transmembrane region" description="Helical" evidence="7">
    <location>
        <begin position="130"/>
        <end position="151"/>
    </location>
</feature>
<feature type="transmembrane region" description="Helical" evidence="7">
    <location>
        <begin position="184"/>
        <end position="204"/>
    </location>
</feature>
<evidence type="ECO:0000256" key="1">
    <source>
        <dbReference type="ARBA" id="ARBA00004141"/>
    </source>
</evidence>
<dbReference type="Proteomes" id="UP000256328">
    <property type="component" value="Unassembled WGS sequence"/>
</dbReference>
<dbReference type="GO" id="GO:0015205">
    <property type="term" value="F:nucleobase transmembrane transporter activity"/>
    <property type="evidence" value="ECO:0007669"/>
    <property type="project" value="TreeGrafter"/>
</dbReference>
<feature type="transmembrane region" description="Helical" evidence="7">
    <location>
        <begin position="297"/>
        <end position="318"/>
    </location>
</feature>
<feature type="transmembrane region" description="Helical" evidence="7">
    <location>
        <begin position="338"/>
        <end position="358"/>
    </location>
</feature>
<evidence type="ECO:0000256" key="2">
    <source>
        <dbReference type="ARBA" id="ARBA00008974"/>
    </source>
</evidence>
<gene>
    <name evidence="8" type="ORF">BP5796_02205</name>
</gene>
<sequence>MVASKLQVKAQKALTTRKGFLSTIQTSEADRASEGEENGDKITSNPDLDPTPVEARKWGSFAFFMFEFSVAFAPTSYNVGASLISIGLPYYAIIISAFIASFMCSVVIYFNSRGASIYHVGFPVYVRMSAGIRGSLFFIGIRGAVAILYMATQSLYASELTAVCLRCIFGHKWTDIPNHLPKSAGITSSGLAAFMIFWIIQLPFAWIHPSKVAPVFAAKSLVAPPVLIITMIWALTKAGGPHWELFNSQNNLSHSAAGWAWLKAINSIVSGTLPPLINIPDLARYARRPESIRPMTYGLFFSKPLITIIGILTTAAGNKLFGQAYWNLWDLYGAVLDTYWGPGTRTLVFLASLTQVYATMCTNISSNSIPVGCDLAGLFPRYFTIRRGQILCSILALAICPWKMVYSASSFLSFLGSYVCLITPIAACEIVDYWLVRRGNVHVPSLYKASSASPYWYNRGWNPRAYGAWLLGVGIAISGIAGVVAPGSVPTMAVNLYNTSFILSAATSAVAYYIFNKIWPVKIYPDGPHENEESSFEFMRKSEGYFDDEEVIGEAVLVASEIGNIEGTGEGGGLEKV</sequence>
<keyword evidence="4 7" id="KW-1133">Transmembrane helix</keyword>
<dbReference type="Gene3D" id="1.10.4160.10">
    <property type="entry name" value="Hydantoin permease"/>
    <property type="match status" value="1"/>
</dbReference>
<dbReference type="OrthoDB" id="2018619at2759"/>
<evidence type="ECO:0000313" key="9">
    <source>
        <dbReference type="Proteomes" id="UP000256328"/>
    </source>
</evidence>
<evidence type="ECO:0000256" key="3">
    <source>
        <dbReference type="ARBA" id="ARBA00022692"/>
    </source>
</evidence>
<evidence type="ECO:0000313" key="8">
    <source>
        <dbReference type="EMBL" id="RDW91040.1"/>
    </source>
</evidence>
<feature type="transmembrane region" description="Helical" evidence="7">
    <location>
        <begin position="58"/>
        <end position="77"/>
    </location>
</feature>
<feature type="transmembrane region" description="Helical" evidence="7">
    <location>
        <begin position="496"/>
        <end position="515"/>
    </location>
</feature>
<name>A0A3D8SXP8_9HELO</name>
<accession>A0A3D8SXP8</accession>
<keyword evidence="5 7" id="KW-0472">Membrane</keyword>
<dbReference type="Pfam" id="PF02133">
    <property type="entry name" value="Transp_cyt_pur"/>
    <property type="match status" value="1"/>
</dbReference>
<feature type="compositionally biased region" description="Basic and acidic residues" evidence="6">
    <location>
        <begin position="29"/>
        <end position="40"/>
    </location>
</feature>
<organism evidence="8 9">
    <name type="scientific">Coleophoma crateriformis</name>
    <dbReference type="NCBI Taxonomy" id="565419"/>
    <lineage>
        <taxon>Eukaryota</taxon>
        <taxon>Fungi</taxon>
        <taxon>Dikarya</taxon>
        <taxon>Ascomycota</taxon>
        <taxon>Pezizomycotina</taxon>
        <taxon>Leotiomycetes</taxon>
        <taxon>Helotiales</taxon>
        <taxon>Dermateaceae</taxon>
        <taxon>Coleophoma</taxon>
    </lineage>
</organism>
<dbReference type="CDD" id="cd11482">
    <property type="entry name" value="SLC-NCS1sbd_NRT1-like"/>
    <property type="match status" value="1"/>
</dbReference>
<feature type="transmembrane region" description="Helical" evidence="7">
    <location>
        <begin position="256"/>
        <end position="277"/>
    </location>
</feature>
<dbReference type="AlphaFoldDB" id="A0A3D8SXP8"/>
<keyword evidence="9" id="KW-1185">Reference proteome</keyword>
<proteinExistence type="inferred from homology"/>
<keyword evidence="3 7" id="KW-0812">Transmembrane</keyword>
<dbReference type="PANTHER" id="PTHR30618">
    <property type="entry name" value="NCS1 FAMILY PURINE/PYRIMIDINE TRANSPORTER"/>
    <property type="match status" value="1"/>
</dbReference>
<evidence type="ECO:0000256" key="6">
    <source>
        <dbReference type="SAM" id="MobiDB-lite"/>
    </source>
</evidence>
<feature type="transmembrane region" description="Helical" evidence="7">
    <location>
        <begin position="390"/>
        <end position="409"/>
    </location>
</feature>
<comment type="caution">
    <text evidence="8">The sequence shown here is derived from an EMBL/GenBank/DDBJ whole genome shotgun (WGS) entry which is preliminary data.</text>
</comment>
<evidence type="ECO:0000256" key="5">
    <source>
        <dbReference type="ARBA" id="ARBA00023136"/>
    </source>
</evidence>
<feature type="region of interest" description="Disordered" evidence="6">
    <location>
        <begin position="29"/>
        <end position="50"/>
    </location>
</feature>
<reference evidence="8 9" key="1">
    <citation type="journal article" date="2018" name="IMA Fungus">
        <title>IMA Genome-F 9: Draft genome sequence of Annulohypoxylon stygium, Aspergillus mulundensis, Berkeleyomyces basicola (syn. Thielaviopsis basicola), Ceratocystis smalleyi, two Cercospora beticola strains, Coleophoma cylindrospora, Fusarium fracticaudum, Phialophora cf. hyalina, and Morchella septimelata.</title>
        <authorList>
            <person name="Wingfield B.D."/>
            <person name="Bills G.F."/>
            <person name="Dong Y."/>
            <person name="Huang W."/>
            <person name="Nel W.J."/>
            <person name="Swalarsk-Parry B.S."/>
            <person name="Vaghefi N."/>
            <person name="Wilken P.M."/>
            <person name="An Z."/>
            <person name="de Beer Z.W."/>
            <person name="De Vos L."/>
            <person name="Chen L."/>
            <person name="Duong T.A."/>
            <person name="Gao Y."/>
            <person name="Hammerbacher A."/>
            <person name="Kikkert J.R."/>
            <person name="Li Y."/>
            <person name="Li H."/>
            <person name="Li K."/>
            <person name="Li Q."/>
            <person name="Liu X."/>
            <person name="Ma X."/>
            <person name="Naidoo K."/>
            <person name="Pethybridge S.J."/>
            <person name="Sun J."/>
            <person name="Steenkamp E.T."/>
            <person name="van der Nest M.A."/>
            <person name="van Wyk S."/>
            <person name="Wingfield M.J."/>
            <person name="Xiong C."/>
            <person name="Yue Q."/>
            <person name="Zhang X."/>
        </authorList>
    </citation>
    <scope>NUCLEOTIDE SEQUENCE [LARGE SCALE GENOMIC DNA]</scope>
    <source>
        <strain evidence="8 9">BP5796</strain>
    </source>
</reference>
<evidence type="ECO:0000256" key="4">
    <source>
        <dbReference type="ARBA" id="ARBA00022989"/>
    </source>
</evidence>
<evidence type="ECO:0008006" key="10">
    <source>
        <dbReference type="Google" id="ProtNLM"/>
    </source>
</evidence>
<evidence type="ECO:0000256" key="7">
    <source>
        <dbReference type="SAM" id="Phobius"/>
    </source>
</evidence>